<gene>
    <name evidence="8" type="ORF">ENW11_05250</name>
</gene>
<dbReference type="Gene3D" id="3.20.20.80">
    <property type="entry name" value="Glycosidases"/>
    <property type="match status" value="1"/>
</dbReference>
<dbReference type="SUPFAM" id="SSF51445">
    <property type="entry name" value="(Trans)glycosidases"/>
    <property type="match status" value="1"/>
</dbReference>
<dbReference type="InterPro" id="IPR010720">
    <property type="entry name" value="Alpha-L-AF_C"/>
</dbReference>
<reference evidence="8" key="1">
    <citation type="journal article" date="2020" name="mSystems">
        <title>Genome- and Community-Level Interaction Insights into Carbon Utilization and Element Cycling Functions of Hydrothermarchaeota in Hydrothermal Sediment.</title>
        <authorList>
            <person name="Zhou Z."/>
            <person name="Liu Y."/>
            <person name="Xu W."/>
            <person name="Pan J."/>
            <person name="Luo Z.H."/>
            <person name="Li M."/>
        </authorList>
    </citation>
    <scope>NUCLEOTIDE SEQUENCE [LARGE SCALE GENOMIC DNA]</scope>
    <source>
        <strain evidence="8">SpSt-82</strain>
    </source>
</reference>
<protein>
    <recommendedName>
        <fullName evidence="3">non-reducing end alpha-L-arabinofuranosidase</fullName>
        <ecNumber evidence="3">3.2.1.55</ecNumber>
    </recommendedName>
</protein>
<dbReference type="PANTHER" id="PTHR31776">
    <property type="entry name" value="ALPHA-L-ARABINOFURANOSIDASE 1"/>
    <property type="match status" value="1"/>
</dbReference>
<dbReference type="SMART" id="SM00813">
    <property type="entry name" value="Alpha-L-AF_C"/>
    <property type="match status" value="1"/>
</dbReference>
<keyword evidence="4" id="KW-0732">Signal</keyword>
<dbReference type="Gene3D" id="2.60.120.560">
    <property type="entry name" value="Exo-inulinase, domain 1"/>
    <property type="match status" value="1"/>
</dbReference>
<keyword evidence="5" id="KW-0378">Hydrolase</keyword>
<dbReference type="SUPFAM" id="SSF51011">
    <property type="entry name" value="Glycosyl hydrolase domain"/>
    <property type="match status" value="1"/>
</dbReference>
<comment type="similarity">
    <text evidence="2">Belongs to the glycosyl hydrolase 51 family.</text>
</comment>
<feature type="domain" description="Alpha-L-arabinofuranosidase C-terminal" evidence="7">
    <location>
        <begin position="442"/>
        <end position="797"/>
    </location>
</feature>
<dbReference type="Pfam" id="PF06964">
    <property type="entry name" value="Alpha-L-AF_C"/>
    <property type="match status" value="1"/>
</dbReference>
<dbReference type="InterPro" id="IPR008979">
    <property type="entry name" value="Galactose-bd-like_sf"/>
</dbReference>
<dbReference type="InterPro" id="IPR055235">
    <property type="entry name" value="ASD1_cat"/>
</dbReference>
<comment type="catalytic activity">
    <reaction evidence="1">
        <text>Hydrolysis of terminal non-reducing alpha-L-arabinofuranoside residues in alpha-L-arabinosides.</text>
        <dbReference type="EC" id="3.2.1.55"/>
    </reaction>
</comment>
<proteinExistence type="inferred from homology"/>
<dbReference type="InterPro" id="IPR051563">
    <property type="entry name" value="Glycosyl_Hydrolase_51"/>
</dbReference>
<evidence type="ECO:0000256" key="1">
    <source>
        <dbReference type="ARBA" id="ARBA00001462"/>
    </source>
</evidence>
<accession>A0A7V4TG91</accession>
<dbReference type="Gene3D" id="2.60.120.260">
    <property type="entry name" value="Galactose-binding domain-like"/>
    <property type="match status" value="1"/>
</dbReference>
<evidence type="ECO:0000256" key="2">
    <source>
        <dbReference type="ARBA" id="ARBA00007186"/>
    </source>
</evidence>
<dbReference type="PANTHER" id="PTHR31776:SF0">
    <property type="entry name" value="ALPHA-L-ARABINOFURANOSIDASE 1"/>
    <property type="match status" value="1"/>
</dbReference>
<evidence type="ECO:0000259" key="7">
    <source>
        <dbReference type="SMART" id="SM00813"/>
    </source>
</evidence>
<dbReference type="InterPro" id="IPR017853">
    <property type="entry name" value="GH"/>
</dbReference>
<organism evidence="8">
    <name type="scientific">Candidatus Caldatribacterium saccharofermentans</name>
    <dbReference type="NCBI Taxonomy" id="1454753"/>
    <lineage>
        <taxon>Bacteria</taxon>
        <taxon>Pseudomonadati</taxon>
        <taxon>Atribacterota</taxon>
        <taxon>Atribacteria</taxon>
        <taxon>Atribacterales</taxon>
        <taxon>Candidatus Caldatribacteriaceae</taxon>
        <taxon>Candidatus Caldatribacterium</taxon>
    </lineage>
</organism>
<dbReference type="GO" id="GO:0046373">
    <property type="term" value="P:L-arabinose metabolic process"/>
    <property type="evidence" value="ECO:0007669"/>
    <property type="project" value="InterPro"/>
</dbReference>
<evidence type="ECO:0000256" key="6">
    <source>
        <dbReference type="ARBA" id="ARBA00023180"/>
    </source>
</evidence>
<name>A0A7V4TG91_9BACT</name>
<dbReference type="EMBL" id="DTIY01000033">
    <property type="protein sequence ID" value="HGY39196.1"/>
    <property type="molecule type" value="Genomic_DNA"/>
</dbReference>
<dbReference type="Pfam" id="PF22848">
    <property type="entry name" value="ASD1_dom"/>
    <property type="match status" value="1"/>
</dbReference>
<dbReference type="AlphaFoldDB" id="A0A7V4TG91"/>
<comment type="caution">
    <text evidence="8">The sequence shown here is derived from an EMBL/GenBank/DDBJ whole genome shotgun (WGS) entry which is preliminary data.</text>
</comment>
<dbReference type="SUPFAM" id="SSF49785">
    <property type="entry name" value="Galactose-binding domain-like"/>
    <property type="match status" value="1"/>
</dbReference>
<dbReference type="GO" id="GO:0046556">
    <property type="term" value="F:alpha-L-arabinofuranosidase activity"/>
    <property type="evidence" value="ECO:0007669"/>
    <property type="project" value="UniProtKB-EC"/>
</dbReference>
<sequence>MAVVLFVFIPSFALASEYRLVIDTSKKGPEIPRTLYGIFFEDINHAADGGIYAELVRNRSFEHRNPSEGWMFSGDEGVRFGIEDDTPLAPQNPHYLRVVFPPSGGRGQVVNEGYDGIPIEAGKTYRFSLFARMEGKSLGIVRVGLEDVAGKTYAEGEIPVLAPEWREYTLRLSPQESCPSARLVLHVEGQGAMTLDMVSLFPEDTWKGRANGWRRDLVEMLAALQPGFLRFPGGCIVEGHRLENAYRWKKTIGPVVERPTQWNLWGYHQSFGLGFFEYFLLAEDLGAEPVPILNAGISCQVRGAEFVPLEEMDEWVQDALDLIEYANGPATSPWGKVRAESGHPEPFGLKYLGIGNENWGEEYFARFALFQKAIKERFPDIQLILASGTSPAGPIFEKAWEWAKTHGVDIVDEHMYMPPQWFLANASRYDTYDRKGPKVMVGEYAAHTLGRRNTLEAALAEAAFMTGIERNADVVVMASYAPLFNRVGWSQWVPDLIWFDNLRVFGTPSYYVQYLFSTNLGDFVLPSTLECPKEEDFPPIRGSVGLGSWGTQVAFDFVRVLDPGGNVLFEEGFEGGRRWRWYRGVWEARGGLLRQRSFGEDCRVYLGEKPWGDCIVEVLAKKIGGSEGFLIFFGVQDDFNYYLWNVGGFGNTVSVVEKAIAGQKITLSKSVPLTIENDRFYRLRIEVSGRRIRCFLDGTLIHEVEDTTGLRPLYHVASFDRDSGDIIIKVVNPFPEEKHTVVTTSGEVELTGKGKALVLAGDPRDENSFLNPFNVVPREMPLSGLSRSFSHVFPPFSVTILRIETLEGRKDDERSRESLGSENRNH</sequence>
<dbReference type="EC" id="3.2.1.55" evidence="3"/>
<evidence type="ECO:0000256" key="4">
    <source>
        <dbReference type="ARBA" id="ARBA00022729"/>
    </source>
</evidence>
<evidence type="ECO:0000256" key="5">
    <source>
        <dbReference type="ARBA" id="ARBA00022801"/>
    </source>
</evidence>
<evidence type="ECO:0000313" key="8">
    <source>
        <dbReference type="EMBL" id="HGY39196.1"/>
    </source>
</evidence>
<keyword evidence="6" id="KW-0325">Glycoprotein</keyword>
<evidence type="ECO:0000256" key="3">
    <source>
        <dbReference type="ARBA" id="ARBA00012670"/>
    </source>
</evidence>